<dbReference type="PRINTS" id="PR01554">
    <property type="entry name" value="FIMREGULATRY"/>
</dbReference>
<keyword evidence="2" id="KW-0804">Transcription</keyword>
<dbReference type="InterPro" id="IPR053721">
    <property type="entry name" value="Fimbrial_Adhesin_Reg"/>
</dbReference>
<reference evidence="3 4" key="1">
    <citation type="journal article" date="2012" name="PLoS ONE">
        <title>Edwardsiella comparative phylogenomics reveal the new intra/inter-species taxonomic relationships, virulence evolution and niche adaptation mechanisms.</title>
        <authorList>
            <person name="Yang M."/>
            <person name="Lv Y."/>
            <person name="Xiao J."/>
            <person name="Wu H."/>
            <person name="Zheng H."/>
            <person name="Liu Q."/>
            <person name="Zhang Y."/>
            <person name="Wang Q."/>
        </authorList>
    </citation>
    <scope>NUCLEOTIDE SEQUENCE [LARGE SCALE GENOMIC DNA]</scope>
    <source>
        <strain evidence="4">080813</strain>
    </source>
</reference>
<dbReference type="HOGENOM" id="CLU_134320_0_0_6"/>
<dbReference type="RefSeq" id="WP_012849077.1">
    <property type="nucleotide sequence ID" value="NZ_CP006664.1"/>
</dbReference>
<protein>
    <submittedName>
        <fullName evidence="3">Major pilu subunit operon regulatory protein PapB</fullName>
    </submittedName>
</protein>
<accession>A0A076LJH0</accession>
<name>A0A076LJH0_9GAMM</name>
<keyword evidence="1" id="KW-0805">Transcription regulation</keyword>
<evidence type="ECO:0000256" key="1">
    <source>
        <dbReference type="ARBA" id="ARBA00023015"/>
    </source>
</evidence>
<evidence type="ECO:0000313" key="3">
    <source>
        <dbReference type="EMBL" id="AIJ06723.1"/>
    </source>
</evidence>
<sequence length="100" mass="11697">MNENRLSDRKHIDRFLYPGKVPIEHFEMLVELSGIRSKRVIMALERYLVGGEKRKTLCETNAVSLSYFSVKLKQLHNCSVLVMKLCPYYDFSLAKNKNDK</sequence>
<dbReference type="GO" id="GO:0006355">
    <property type="term" value="P:regulation of DNA-templated transcription"/>
    <property type="evidence" value="ECO:0007669"/>
    <property type="project" value="InterPro"/>
</dbReference>
<dbReference type="Gene3D" id="1.10.10.2690">
    <property type="match status" value="1"/>
</dbReference>
<dbReference type="EMBL" id="CP006664">
    <property type="protein sequence ID" value="AIJ06723.1"/>
    <property type="molecule type" value="Genomic_DNA"/>
</dbReference>
<dbReference type="GeneID" id="72529044"/>
<dbReference type="KEGG" id="ete:ETEE_0243"/>
<gene>
    <name evidence="3" type="primary">papB</name>
    <name evidence="3" type="ORF">ETEE_0243</name>
</gene>
<dbReference type="InterPro" id="IPR004356">
    <property type="entry name" value="Adhesin_operon_reg_prot"/>
</dbReference>
<dbReference type="Pfam" id="PF03333">
    <property type="entry name" value="PapB"/>
    <property type="match status" value="1"/>
</dbReference>
<evidence type="ECO:0000313" key="4">
    <source>
        <dbReference type="Proteomes" id="UP000028681"/>
    </source>
</evidence>
<organism evidence="3 4">
    <name type="scientific">Edwardsiella anguillarum ET080813</name>
    <dbReference type="NCBI Taxonomy" id="667120"/>
    <lineage>
        <taxon>Bacteria</taxon>
        <taxon>Pseudomonadati</taxon>
        <taxon>Pseudomonadota</taxon>
        <taxon>Gammaproteobacteria</taxon>
        <taxon>Enterobacterales</taxon>
        <taxon>Hafniaceae</taxon>
        <taxon>Edwardsiella</taxon>
    </lineage>
</organism>
<proteinExistence type="predicted"/>
<dbReference type="AlphaFoldDB" id="A0A076LJH0"/>
<dbReference type="Proteomes" id="UP000028681">
    <property type="component" value="Chromosome"/>
</dbReference>
<evidence type="ECO:0000256" key="2">
    <source>
        <dbReference type="ARBA" id="ARBA00023163"/>
    </source>
</evidence>